<accession>A0A381YNL3</accession>
<dbReference type="AlphaFoldDB" id="A0A381YNL3"/>
<protein>
    <recommendedName>
        <fullName evidence="2">Serine aminopeptidase S33 domain-containing protein</fullName>
    </recommendedName>
</protein>
<reference evidence="1" key="1">
    <citation type="submission" date="2018-05" db="EMBL/GenBank/DDBJ databases">
        <authorList>
            <person name="Lanie J.A."/>
            <person name="Ng W.-L."/>
            <person name="Kazmierczak K.M."/>
            <person name="Andrzejewski T.M."/>
            <person name="Davidsen T.M."/>
            <person name="Wayne K.J."/>
            <person name="Tettelin H."/>
            <person name="Glass J.I."/>
            <person name="Rusch D."/>
            <person name="Podicherti R."/>
            <person name="Tsui H.-C.T."/>
            <person name="Winkler M.E."/>
        </authorList>
    </citation>
    <scope>NUCLEOTIDE SEQUENCE</scope>
</reference>
<sequence>MASTSWQTAEDPNGTITEEFVIKHESQRHVTGAVWVPEKPLDNALIAFGHGASGDRYQAPIPYMANTLSTLGYTSVAMDGPVHGLRQVGPGGREALGPELKRQTAVDDMVTDWAVAIDAVKSKCALETNRFAYFGLSMGSIFGIPLLAERSRNQSNVTVAVLGLLGTTGAVAQFADRLNEDANAISCPLLYLMQLEDELFPRDGYLELFDSLGSQDKRIHANPGLHPEIPAEEINSAIDFLSKHLEGEVPRRIINPLAE</sequence>
<gene>
    <name evidence="1" type="ORF">METZ01_LOCUS130951</name>
</gene>
<dbReference type="EMBL" id="UINC01018566">
    <property type="protein sequence ID" value="SVA78097.1"/>
    <property type="molecule type" value="Genomic_DNA"/>
</dbReference>
<proteinExistence type="predicted"/>
<evidence type="ECO:0008006" key="2">
    <source>
        <dbReference type="Google" id="ProtNLM"/>
    </source>
</evidence>
<dbReference type="Gene3D" id="3.40.50.1820">
    <property type="entry name" value="alpha/beta hydrolase"/>
    <property type="match status" value="1"/>
</dbReference>
<dbReference type="InterPro" id="IPR029058">
    <property type="entry name" value="AB_hydrolase_fold"/>
</dbReference>
<organism evidence="1">
    <name type="scientific">marine metagenome</name>
    <dbReference type="NCBI Taxonomy" id="408172"/>
    <lineage>
        <taxon>unclassified sequences</taxon>
        <taxon>metagenomes</taxon>
        <taxon>ecological metagenomes</taxon>
    </lineage>
</organism>
<dbReference type="SUPFAM" id="SSF53474">
    <property type="entry name" value="alpha/beta-Hydrolases"/>
    <property type="match status" value="1"/>
</dbReference>
<name>A0A381YNL3_9ZZZZ</name>
<evidence type="ECO:0000313" key="1">
    <source>
        <dbReference type="EMBL" id="SVA78097.1"/>
    </source>
</evidence>